<name>A0A7J8SXK6_GOSDV</name>
<evidence type="ECO:0000313" key="2">
    <source>
        <dbReference type="Proteomes" id="UP000593561"/>
    </source>
</evidence>
<organism evidence="1 2">
    <name type="scientific">Gossypium davidsonii</name>
    <name type="common">Davidson's cotton</name>
    <name type="synonym">Gossypium klotzschianum subsp. davidsonii</name>
    <dbReference type="NCBI Taxonomy" id="34287"/>
    <lineage>
        <taxon>Eukaryota</taxon>
        <taxon>Viridiplantae</taxon>
        <taxon>Streptophyta</taxon>
        <taxon>Embryophyta</taxon>
        <taxon>Tracheophyta</taxon>
        <taxon>Spermatophyta</taxon>
        <taxon>Magnoliopsida</taxon>
        <taxon>eudicotyledons</taxon>
        <taxon>Gunneridae</taxon>
        <taxon>Pentapetalae</taxon>
        <taxon>rosids</taxon>
        <taxon>malvids</taxon>
        <taxon>Malvales</taxon>
        <taxon>Malvaceae</taxon>
        <taxon>Malvoideae</taxon>
        <taxon>Gossypium</taxon>
    </lineage>
</organism>
<reference evidence="1 2" key="1">
    <citation type="journal article" date="2019" name="Genome Biol. Evol.">
        <title>Insights into the evolution of the New World diploid cottons (Gossypium, subgenus Houzingenia) based on genome sequencing.</title>
        <authorList>
            <person name="Grover C.E."/>
            <person name="Arick M.A. 2nd"/>
            <person name="Thrash A."/>
            <person name="Conover J.L."/>
            <person name="Sanders W.S."/>
            <person name="Peterson D.G."/>
            <person name="Frelichowski J.E."/>
            <person name="Scheffler J.A."/>
            <person name="Scheffler B.E."/>
            <person name="Wendel J.F."/>
        </authorList>
    </citation>
    <scope>NUCLEOTIDE SEQUENCE [LARGE SCALE GENOMIC DNA]</scope>
    <source>
        <strain evidence="1">27</strain>
        <tissue evidence="1">Leaf</tissue>
    </source>
</reference>
<dbReference type="AlphaFoldDB" id="A0A7J8SXK6"/>
<proteinExistence type="predicted"/>
<sequence length="76" mass="8575">MCFVFYAELWGIFDGLIILQDRGLNSILIHTDSLEIRHVQGEANVVVDRIAKRVFAKREEVNVLTSAPTDSSLSQK</sequence>
<evidence type="ECO:0008006" key="3">
    <source>
        <dbReference type="Google" id="ProtNLM"/>
    </source>
</evidence>
<dbReference type="Proteomes" id="UP000593561">
    <property type="component" value="Unassembled WGS sequence"/>
</dbReference>
<protein>
    <recommendedName>
        <fullName evidence="3">RNase H type-1 domain-containing protein</fullName>
    </recommendedName>
</protein>
<gene>
    <name evidence="1" type="ORF">Godav_002895</name>
</gene>
<keyword evidence="2" id="KW-1185">Reference proteome</keyword>
<dbReference type="EMBL" id="JABFAC010000012">
    <property type="protein sequence ID" value="MBA0630841.1"/>
    <property type="molecule type" value="Genomic_DNA"/>
</dbReference>
<evidence type="ECO:0000313" key="1">
    <source>
        <dbReference type="EMBL" id="MBA0630841.1"/>
    </source>
</evidence>
<comment type="caution">
    <text evidence="1">The sequence shown here is derived from an EMBL/GenBank/DDBJ whole genome shotgun (WGS) entry which is preliminary data.</text>
</comment>
<accession>A0A7J8SXK6</accession>